<sequence length="158" mass="17787">MKSLIFSLLFLFVTNVWSQEVILQRVYIDKAKNVHAIAMNGKEKLLTKGGRATQAELSKDKRTAAWLIENTWTAEGDVGPGASNLTLYRDGKFVHIECQPFIRDFWFWEDGKKVGIDCGGRHFAGTLTLYDVGTGKVIESLFQPDVPYEKLPAWAAPH</sequence>
<dbReference type="AlphaFoldDB" id="A0A843SMB8"/>
<organism evidence="1 2">
    <name type="scientific">Rugamonas rivuli</name>
    <dbReference type="NCBI Taxonomy" id="2743358"/>
    <lineage>
        <taxon>Bacteria</taxon>
        <taxon>Pseudomonadati</taxon>
        <taxon>Pseudomonadota</taxon>
        <taxon>Betaproteobacteria</taxon>
        <taxon>Burkholderiales</taxon>
        <taxon>Oxalobacteraceae</taxon>
        <taxon>Telluria group</taxon>
        <taxon>Rugamonas</taxon>
    </lineage>
</organism>
<evidence type="ECO:0000313" key="1">
    <source>
        <dbReference type="EMBL" id="MQA21927.1"/>
    </source>
</evidence>
<dbReference type="EMBL" id="WHUF01000005">
    <property type="protein sequence ID" value="MQA21927.1"/>
    <property type="molecule type" value="Genomic_DNA"/>
</dbReference>
<protein>
    <submittedName>
        <fullName evidence="1">Uncharacterized protein</fullName>
    </submittedName>
</protein>
<name>A0A843SMB8_9BURK</name>
<comment type="caution">
    <text evidence="1">The sequence shown here is derived from an EMBL/GenBank/DDBJ whole genome shotgun (WGS) entry which is preliminary data.</text>
</comment>
<dbReference type="RefSeq" id="WP_152807416.1">
    <property type="nucleotide sequence ID" value="NZ_WHUF01000005.1"/>
</dbReference>
<dbReference type="Proteomes" id="UP000444318">
    <property type="component" value="Unassembled WGS sequence"/>
</dbReference>
<evidence type="ECO:0000313" key="2">
    <source>
        <dbReference type="Proteomes" id="UP000444318"/>
    </source>
</evidence>
<keyword evidence="2" id="KW-1185">Reference proteome</keyword>
<gene>
    <name evidence="1" type="ORF">GEV01_20655</name>
</gene>
<reference evidence="1 2" key="1">
    <citation type="submission" date="2019-10" db="EMBL/GenBank/DDBJ databases">
        <title>Two novel species isolated from a subtropical stream in China.</title>
        <authorList>
            <person name="Lu H."/>
        </authorList>
    </citation>
    <scope>NUCLEOTIDE SEQUENCE [LARGE SCALE GENOMIC DNA]</scope>
    <source>
        <strain evidence="1 2">FT103W</strain>
    </source>
</reference>
<accession>A0A843SMB8</accession>
<proteinExistence type="predicted"/>